<keyword evidence="3" id="KW-1185">Reference proteome</keyword>
<organism evidence="2 3">
    <name type="scientific">Frankia canadensis</name>
    <dbReference type="NCBI Taxonomy" id="1836972"/>
    <lineage>
        <taxon>Bacteria</taxon>
        <taxon>Bacillati</taxon>
        <taxon>Actinomycetota</taxon>
        <taxon>Actinomycetes</taxon>
        <taxon>Frankiales</taxon>
        <taxon>Frankiaceae</taxon>
        <taxon>Frankia</taxon>
    </lineage>
</organism>
<dbReference type="InterPro" id="IPR051266">
    <property type="entry name" value="CLCR"/>
</dbReference>
<gene>
    <name evidence="2" type="ORF">FRACA_4160002</name>
</gene>
<dbReference type="RefSeq" id="WP_101833517.1">
    <property type="nucleotide sequence ID" value="NZ_FZMO01000353.1"/>
</dbReference>
<dbReference type="Proteomes" id="UP000234331">
    <property type="component" value="Unassembled WGS sequence"/>
</dbReference>
<reference evidence="2 3" key="1">
    <citation type="submission" date="2017-06" db="EMBL/GenBank/DDBJ databases">
        <authorList>
            <person name="Kim H.J."/>
            <person name="Triplett B.A."/>
        </authorList>
    </citation>
    <scope>NUCLEOTIDE SEQUENCE [LARGE SCALE GENOMIC DNA]</scope>
    <source>
        <strain evidence="2">FRACA_ARgP5</strain>
    </source>
</reference>
<dbReference type="CDD" id="cd00198">
    <property type="entry name" value="vWFA"/>
    <property type="match status" value="1"/>
</dbReference>
<evidence type="ECO:0000259" key="1">
    <source>
        <dbReference type="PROSITE" id="PS50234"/>
    </source>
</evidence>
<dbReference type="SUPFAM" id="SSF53300">
    <property type="entry name" value="vWA-like"/>
    <property type="match status" value="1"/>
</dbReference>
<name>A0A2I2KX18_9ACTN</name>
<dbReference type="SMART" id="SM00327">
    <property type="entry name" value="VWA"/>
    <property type="match status" value="1"/>
</dbReference>
<evidence type="ECO:0000313" key="2">
    <source>
        <dbReference type="EMBL" id="SNQ50192.1"/>
    </source>
</evidence>
<dbReference type="Gene3D" id="3.40.50.410">
    <property type="entry name" value="von Willebrand factor, type A domain"/>
    <property type="match status" value="1"/>
</dbReference>
<accession>A0A2I2KX18</accession>
<dbReference type="Gene3D" id="2.60.40.3670">
    <property type="match status" value="1"/>
</dbReference>
<dbReference type="PANTHER" id="PTHR10579:SF43">
    <property type="entry name" value="ZINC FINGER (C3HC4-TYPE RING FINGER) FAMILY PROTEIN"/>
    <property type="match status" value="1"/>
</dbReference>
<dbReference type="PROSITE" id="PS50234">
    <property type="entry name" value="VWFA"/>
    <property type="match status" value="1"/>
</dbReference>
<protein>
    <submittedName>
        <fullName evidence="2">von Willebrand factor type A</fullName>
    </submittedName>
</protein>
<dbReference type="Pfam" id="PF13768">
    <property type="entry name" value="VWA_3"/>
    <property type="match status" value="1"/>
</dbReference>
<dbReference type="Gene3D" id="1.20.120.1690">
    <property type="match status" value="1"/>
</dbReference>
<dbReference type="OrthoDB" id="568872at2"/>
<dbReference type="AlphaFoldDB" id="A0A2I2KX18"/>
<feature type="domain" description="VWFA" evidence="1">
    <location>
        <begin position="45"/>
        <end position="223"/>
    </location>
</feature>
<proteinExistence type="predicted"/>
<dbReference type="EMBL" id="FZMO01000353">
    <property type="protein sequence ID" value="SNQ50192.1"/>
    <property type="molecule type" value="Genomic_DNA"/>
</dbReference>
<evidence type="ECO:0000313" key="3">
    <source>
        <dbReference type="Proteomes" id="UP000234331"/>
    </source>
</evidence>
<dbReference type="InterPro" id="IPR002035">
    <property type="entry name" value="VWF_A"/>
</dbReference>
<dbReference type="Pfam" id="PF18571">
    <property type="entry name" value="VWA_3_C"/>
    <property type="match status" value="1"/>
</dbReference>
<dbReference type="InterPro" id="IPR036465">
    <property type="entry name" value="vWFA_dom_sf"/>
</dbReference>
<dbReference type="PANTHER" id="PTHR10579">
    <property type="entry name" value="CALCIUM-ACTIVATED CHLORIDE CHANNEL REGULATOR"/>
    <property type="match status" value="1"/>
</dbReference>
<dbReference type="InterPro" id="IPR041176">
    <property type="entry name" value="VWA_3_C"/>
</dbReference>
<sequence>MVSFTSEVHLNPHLPEEGTQVDAVVTVNADVGASAIGAGPRAVEVILLDCSGSMGGGRKMEEARRAAAVAVDTLRDGVSFAVVRGESGATMIYPARGLAVVSDRTRQEAKDRINRLAASGGTAIGRWLLAARDLMFTAPGAIHHALLLTDGQNGEAPETFAEALTACEGVFQCDARGVGADWNVEELRKVSTALLGTVALLRRPSDIAEDFRTVIQTAMDRGVGDVRLRIWAPRGASVRFVRQVSPQIDDLTARAVAVSDLVHDYPTGAWGSETRNYHVCVDVPPAPVGGRRLAARISLLDGEDTLSTAKVEVTWTDDIAESTRINPVVAHWTGQAELASVIQDGIRARAAGDDEGAATALGRAARLAAESGDVDTLRRLEKVVDIVDASTGHVTLRRRVDRLDEMDLDASSTRTVTPKAP</sequence>